<organism evidence="1 2">
    <name type="scientific">Thomasclavelia ramosa</name>
    <dbReference type="NCBI Taxonomy" id="1547"/>
    <lineage>
        <taxon>Bacteria</taxon>
        <taxon>Bacillati</taxon>
        <taxon>Bacillota</taxon>
        <taxon>Erysipelotrichia</taxon>
        <taxon>Erysipelotrichales</taxon>
        <taxon>Coprobacillaceae</taxon>
        <taxon>Thomasclavelia</taxon>
    </lineage>
</organism>
<dbReference type="EMBL" id="QUSL01000013">
    <property type="protein sequence ID" value="RGD85016.1"/>
    <property type="molecule type" value="Genomic_DNA"/>
</dbReference>
<dbReference type="Proteomes" id="UP000261032">
    <property type="component" value="Unassembled WGS sequence"/>
</dbReference>
<name>A0A3E3ECM1_9FIRM</name>
<protein>
    <submittedName>
        <fullName evidence="1">Uncharacterized protein</fullName>
    </submittedName>
</protein>
<sequence length="59" mass="7026">MIINIINMVENFDNHKKVDEQNRKIVLQLEAATSLYQMRGFQFTDELDLKNEKVMVLKK</sequence>
<comment type="caution">
    <text evidence="1">The sequence shown here is derived from an EMBL/GenBank/DDBJ whole genome shotgun (WGS) entry which is preliminary data.</text>
</comment>
<accession>A0A3E3ECM1</accession>
<dbReference type="AlphaFoldDB" id="A0A3E3ECM1"/>
<gene>
    <name evidence="1" type="ORF">DXB93_09505</name>
</gene>
<evidence type="ECO:0000313" key="2">
    <source>
        <dbReference type="Proteomes" id="UP000261032"/>
    </source>
</evidence>
<proteinExistence type="predicted"/>
<dbReference type="RefSeq" id="WP_009009471.1">
    <property type="nucleotide sequence ID" value="NZ_CAXMZE010000002.1"/>
</dbReference>
<evidence type="ECO:0000313" key="1">
    <source>
        <dbReference type="EMBL" id="RGD85016.1"/>
    </source>
</evidence>
<reference evidence="1 2" key="1">
    <citation type="submission" date="2018-08" db="EMBL/GenBank/DDBJ databases">
        <title>A genome reference for cultivated species of the human gut microbiota.</title>
        <authorList>
            <person name="Zou Y."/>
            <person name="Xue W."/>
            <person name="Luo G."/>
        </authorList>
    </citation>
    <scope>NUCLEOTIDE SEQUENCE [LARGE SCALE GENOMIC DNA]</scope>
    <source>
        <strain evidence="1 2">OM06-4</strain>
    </source>
</reference>